<dbReference type="EMBL" id="NBII01000008">
    <property type="protein sequence ID" value="PAV16596.1"/>
    <property type="molecule type" value="Genomic_DNA"/>
</dbReference>
<name>A0A286UAM3_9AGAM</name>
<dbReference type="OrthoDB" id="272672at2759"/>
<feature type="domain" description="CobW/HypB/UreG nucleotide-binding" evidence="2">
    <location>
        <begin position="50"/>
        <end position="225"/>
    </location>
</feature>
<dbReference type="InterPro" id="IPR003495">
    <property type="entry name" value="CobW/HypB/UreG_nucleotide-bd"/>
</dbReference>
<dbReference type="PANTHER" id="PTHR13748">
    <property type="entry name" value="COBW-RELATED"/>
    <property type="match status" value="1"/>
</dbReference>
<proteinExistence type="predicted"/>
<keyword evidence="1" id="KW-0812">Transmembrane</keyword>
<keyword evidence="1" id="KW-0472">Membrane</keyword>
<dbReference type="AlphaFoldDB" id="A0A286UAM3"/>
<keyword evidence="4" id="KW-1185">Reference proteome</keyword>
<dbReference type="Pfam" id="PF02492">
    <property type="entry name" value="cobW"/>
    <property type="match status" value="1"/>
</dbReference>
<evidence type="ECO:0000259" key="2">
    <source>
        <dbReference type="Pfam" id="PF02492"/>
    </source>
</evidence>
<protein>
    <submittedName>
        <fullName evidence="3">CobW-domain-containing</fullName>
    </submittedName>
</protein>
<dbReference type="InterPro" id="IPR027417">
    <property type="entry name" value="P-loop_NTPase"/>
</dbReference>
<evidence type="ECO:0000313" key="4">
    <source>
        <dbReference type="Proteomes" id="UP000217199"/>
    </source>
</evidence>
<dbReference type="CDD" id="cd03112">
    <property type="entry name" value="CobW-like"/>
    <property type="match status" value="1"/>
</dbReference>
<dbReference type="Gene3D" id="3.40.50.300">
    <property type="entry name" value="P-loop containing nucleotide triphosphate hydrolases"/>
    <property type="match status" value="1"/>
</dbReference>
<dbReference type="Proteomes" id="UP000217199">
    <property type="component" value="Unassembled WGS sequence"/>
</dbReference>
<dbReference type="STRING" id="2282107.A0A286UAM3"/>
<dbReference type="InterPro" id="IPR051316">
    <property type="entry name" value="Zinc-reg_GTPase_activator"/>
</dbReference>
<dbReference type="PANTHER" id="PTHR13748:SF62">
    <property type="entry name" value="COBW DOMAIN-CONTAINING PROTEIN"/>
    <property type="match status" value="1"/>
</dbReference>
<sequence length="433" mass="47721">MATGGVQYSSIWCCLITRFSYFYSIPCSSNPQTLSCPRSLYGYFLFLPIPITVFTGFVGAGKTTTILGLLQSLPFGYRACLLKNEFGDVQVDSQLAKQSSLTAVNEILNGCMCCILVGQMKTALLEIKEKYNPDRIFIETSGSAFPATLAFQIRELERETNGMLKLDAIVTVIDAENFTGYEDTSPTARMQAEYTDVILINKWENVSERQLDVVLDHLHTLNDLTPKIRCNGKGGVDPKLIFGLDTKLFNEKEDAISGAATENGSAHNDEVEAVTVLRTRAGGGTDQSQSGSLYHQHQHGEKCGCIKGSNEATTKEAHLSESEASKGPELLTEEQFIKILGVLPKESVWRVKGYVRVRHVDGIREGTTHIVNWAFGRVELTPFVQTADPSENDGEKGNEEEWDVLLTVMGERGEVRRYARRLAGSLGAEVKIG</sequence>
<organism evidence="3 4">
    <name type="scientific">Pyrrhoderma noxium</name>
    <dbReference type="NCBI Taxonomy" id="2282107"/>
    <lineage>
        <taxon>Eukaryota</taxon>
        <taxon>Fungi</taxon>
        <taxon>Dikarya</taxon>
        <taxon>Basidiomycota</taxon>
        <taxon>Agaricomycotina</taxon>
        <taxon>Agaricomycetes</taxon>
        <taxon>Hymenochaetales</taxon>
        <taxon>Hymenochaetaceae</taxon>
        <taxon>Pyrrhoderma</taxon>
    </lineage>
</organism>
<evidence type="ECO:0000256" key="1">
    <source>
        <dbReference type="SAM" id="Phobius"/>
    </source>
</evidence>
<keyword evidence="1" id="KW-1133">Transmembrane helix</keyword>
<dbReference type="InParanoid" id="A0A286UAM3"/>
<evidence type="ECO:0000313" key="3">
    <source>
        <dbReference type="EMBL" id="PAV16596.1"/>
    </source>
</evidence>
<accession>A0A286UAM3</accession>
<comment type="caution">
    <text evidence="3">The sequence shown here is derived from an EMBL/GenBank/DDBJ whole genome shotgun (WGS) entry which is preliminary data.</text>
</comment>
<dbReference type="GO" id="GO:0005737">
    <property type="term" value="C:cytoplasm"/>
    <property type="evidence" value="ECO:0007669"/>
    <property type="project" value="TreeGrafter"/>
</dbReference>
<reference evidence="3 4" key="1">
    <citation type="journal article" date="2017" name="Mol. Ecol.">
        <title>Comparative and population genomic landscape of Phellinus noxius: A hypervariable fungus causing root rot in trees.</title>
        <authorList>
            <person name="Chung C.L."/>
            <person name="Lee T.J."/>
            <person name="Akiba M."/>
            <person name="Lee H.H."/>
            <person name="Kuo T.H."/>
            <person name="Liu D."/>
            <person name="Ke H.M."/>
            <person name="Yokoi T."/>
            <person name="Roa M.B."/>
            <person name="Lu M.J."/>
            <person name="Chang Y.Y."/>
            <person name="Ann P.J."/>
            <person name="Tsai J.N."/>
            <person name="Chen C.Y."/>
            <person name="Tzean S.S."/>
            <person name="Ota Y."/>
            <person name="Hattori T."/>
            <person name="Sahashi N."/>
            <person name="Liou R.F."/>
            <person name="Kikuchi T."/>
            <person name="Tsai I.J."/>
        </authorList>
    </citation>
    <scope>NUCLEOTIDE SEQUENCE [LARGE SCALE GENOMIC DNA]</scope>
    <source>
        <strain evidence="3 4">FFPRI411160</strain>
    </source>
</reference>
<feature type="transmembrane region" description="Helical" evidence="1">
    <location>
        <begin position="40"/>
        <end position="60"/>
    </location>
</feature>
<dbReference type="SUPFAM" id="SSF52540">
    <property type="entry name" value="P-loop containing nucleoside triphosphate hydrolases"/>
    <property type="match status" value="1"/>
</dbReference>
<gene>
    <name evidence="3" type="ORF">PNOK_0821600</name>
</gene>